<dbReference type="AlphaFoldDB" id="A0AAV1NW69"/>
<evidence type="ECO:0000313" key="2">
    <source>
        <dbReference type="Proteomes" id="UP001314229"/>
    </source>
</evidence>
<dbReference type="EMBL" id="CAWUFR010000068">
    <property type="protein sequence ID" value="CAK6963756.1"/>
    <property type="molecule type" value="Genomic_DNA"/>
</dbReference>
<reference evidence="1 2" key="1">
    <citation type="submission" date="2024-01" db="EMBL/GenBank/DDBJ databases">
        <authorList>
            <person name="Alioto T."/>
            <person name="Alioto T."/>
            <person name="Gomez Garrido J."/>
        </authorList>
    </citation>
    <scope>NUCLEOTIDE SEQUENCE [LARGE SCALE GENOMIC DNA]</scope>
</reference>
<sequence length="70" mass="8062">MTPRRSTLDIIQAIFSMENLVKSICSPPRRRTPEIGEVSNLLLSYNTNESNFEPHTLSLNHRHTDNNVVR</sequence>
<evidence type="ECO:0000313" key="1">
    <source>
        <dbReference type="EMBL" id="CAK6963756.1"/>
    </source>
</evidence>
<gene>
    <name evidence="1" type="ORF">FSCOSCO3_A018132</name>
</gene>
<dbReference type="Proteomes" id="UP001314229">
    <property type="component" value="Unassembled WGS sequence"/>
</dbReference>
<keyword evidence="2" id="KW-1185">Reference proteome</keyword>
<comment type="caution">
    <text evidence="1">The sequence shown here is derived from an EMBL/GenBank/DDBJ whole genome shotgun (WGS) entry which is preliminary data.</text>
</comment>
<protein>
    <submittedName>
        <fullName evidence="1">Rap guanine nucleotide exchange factor 3 isoform X2</fullName>
    </submittedName>
</protein>
<name>A0AAV1NW69_SCOSC</name>
<proteinExistence type="predicted"/>
<accession>A0AAV1NW69</accession>
<organism evidence="1 2">
    <name type="scientific">Scomber scombrus</name>
    <name type="common">Atlantic mackerel</name>
    <name type="synonym">Scomber vernalis</name>
    <dbReference type="NCBI Taxonomy" id="13677"/>
    <lineage>
        <taxon>Eukaryota</taxon>
        <taxon>Metazoa</taxon>
        <taxon>Chordata</taxon>
        <taxon>Craniata</taxon>
        <taxon>Vertebrata</taxon>
        <taxon>Euteleostomi</taxon>
        <taxon>Actinopterygii</taxon>
        <taxon>Neopterygii</taxon>
        <taxon>Teleostei</taxon>
        <taxon>Neoteleostei</taxon>
        <taxon>Acanthomorphata</taxon>
        <taxon>Pelagiaria</taxon>
        <taxon>Scombriformes</taxon>
        <taxon>Scombridae</taxon>
        <taxon>Scomber</taxon>
    </lineage>
</organism>